<accession>A0A0G1WQA9</accession>
<sequence>MAHKAHEFRLKKRGWLGPALFIVTATSLAFYLLFASRTPGASILAERGTNSQNGQREENPLFADPDEDGLKNWEEAMYGTNPDNADTDGNGISDRDEALAGIFSNENTEGSVLGTQSGDKSTNLTETLLEKFVTAGGAVALSKGKEGGFITSKLLLDEVERLSKEGALPRPVPILPLEKISILMSGNTSPDAVRDYLNTAAEILSRNSKDLKKDNLDLLAEILQSGDLGRLAEFARYRESADTIIRELSALRVPKNLSWYHERQIFLMSKMAEHIAIFEKTAEDPLKTLALVEPNINVKEELLTLNRNDLWTWLNNQKIVLKPEDKAYSIIY</sequence>
<proteinExistence type="predicted"/>
<feature type="transmembrane region" description="Helical" evidence="1">
    <location>
        <begin position="15"/>
        <end position="34"/>
    </location>
</feature>
<dbReference type="EMBL" id="LCQQ01000016">
    <property type="protein sequence ID" value="KKW21048.1"/>
    <property type="molecule type" value="Genomic_DNA"/>
</dbReference>
<name>A0A0G1WQA9_9BACT</name>
<keyword evidence="1" id="KW-1133">Transmembrane helix</keyword>
<comment type="caution">
    <text evidence="2">The sequence shown here is derived from an EMBL/GenBank/DDBJ whole genome shotgun (WGS) entry which is preliminary data.</text>
</comment>
<gene>
    <name evidence="2" type="ORF">UY61_C0016G0004</name>
</gene>
<protein>
    <submittedName>
        <fullName evidence="2">AAA ATPase containing von Willebrand factor type A (VWA) protein-like protein omain</fullName>
    </submittedName>
</protein>
<evidence type="ECO:0000256" key="1">
    <source>
        <dbReference type="SAM" id="Phobius"/>
    </source>
</evidence>
<evidence type="ECO:0000313" key="3">
    <source>
        <dbReference type="Proteomes" id="UP000034201"/>
    </source>
</evidence>
<dbReference type="AlphaFoldDB" id="A0A0G1WQA9"/>
<dbReference type="Proteomes" id="UP000034201">
    <property type="component" value="Unassembled WGS sequence"/>
</dbReference>
<organism evidence="2 3">
    <name type="scientific">Candidatus Adlerbacteria bacterium GW2011_GWC1_50_9</name>
    <dbReference type="NCBI Taxonomy" id="1618608"/>
    <lineage>
        <taxon>Bacteria</taxon>
        <taxon>Candidatus Adleribacteriota</taxon>
    </lineage>
</organism>
<evidence type="ECO:0000313" key="2">
    <source>
        <dbReference type="EMBL" id="KKW21048.1"/>
    </source>
</evidence>
<reference evidence="2 3" key="1">
    <citation type="journal article" date="2015" name="Nature">
        <title>rRNA introns, odd ribosomes, and small enigmatic genomes across a large radiation of phyla.</title>
        <authorList>
            <person name="Brown C.T."/>
            <person name="Hug L.A."/>
            <person name="Thomas B.C."/>
            <person name="Sharon I."/>
            <person name="Castelle C.J."/>
            <person name="Singh A."/>
            <person name="Wilkins M.J."/>
            <person name="Williams K.H."/>
            <person name="Banfield J.F."/>
        </authorList>
    </citation>
    <scope>NUCLEOTIDE SEQUENCE [LARGE SCALE GENOMIC DNA]</scope>
</reference>
<keyword evidence="1" id="KW-0812">Transmembrane</keyword>
<keyword evidence="1" id="KW-0472">Membrane</keyword>